<feature type="transmembrane region" description="Helical" evidence="1">
    <location>
        <begin position="7"/>
        <end position="29"/>
    </location>
</feature>
<dbReference type="EMBL" id="DXGF01000170">
    <property type="protein sequence ID" value="HIW84576.1"/>
    <property type="molecule type" value="Genomic_DNA"/>
</dbReference>
<keyword evidence="1" id="KW-1133">Transmembrane helix</keyword>
<reference evidence="2" key="1">
    <citation type="journal article" date="2021" name="PeerJ">
        <title>Extensive microbial diversity within the chicken gut microbiome revealed by metagenomics and culture.</title>
        <authorList>
            <person name="Gilroy R."/>
            <person name="Ravi A."/>
            <person name="Getino M."/>
            <person name="Pursley I."/>
            <person name="Horton D.L."/>
            <person name="Alikhan N.F."/>
            <person name="Baker D."/>
            <person name="Gharbi K."/>
            <person name="Hall N."/>
            <person name="Watson M."/>
            <person name="Adriaenssens E.M."/>
            <person name="Foster-Nyarko E."/>
            <person name="Jarju S."/>
            <person name="Secka A."/>
            <person name="Antonio M."/>
            <person name="Oren A."/>
            <person name="Chaudhuri R.R."/>
            <person name="La Ragione R."/>
            <person name="Hildebrand F."/>
            <person name="Pallen M.J."/>
        </authorList>
    </citation>
    <scope>NUCLEOTIDE SEQUENCE</scope>
    <source>
        <strain evidence="2">ChiSxjej1B13-11762</strain>
    </source>
</reference>
<name>A0A9D1RA77_9FIRM</name>
<keyword evidence="1" id="KW-0472">Membrane</keyword>
<feature type="transmembrane region" description="Helical" evidence="1">
    <location>
        <begin position="209"/>
        <end position="230"/>
    </location>
</feature>
<proteinExistence type="predicted"/>
<evidence type="ECO:0000256" key="1">
    <source>
        <dbReference type="SAM" id="Phobius"/>
    </source>
</evidence>
<feature type="transmembrane region" description="Helical" evidence="1">
    <location>
        <begin position="144"/>
        <end position="161"/>
    </location>
</feature>
<dbReference type="Proteomes" id="UP000824263">
    <property type="component" value="Unassembled WGS sequence"/>
</dbReference>
<feature type="transmembrane region" description="Helical" evidence="1">
    <location>
        <begin position="110"/>
        <end position="132"/>
    </location>
</feature>
<evidence type="ECO:0000313" key="2">
    <source>
        <dbReference type="EMBL" id="HIW84576.1"/>
    </source>
</evidence>
<sequence length="280" mass="31080">MNRAVKNILKIILVGIVTTIVRIIGQLSIPAGEQTVLTPSVFAQNGTLPLAFTIYGIFAYSLTASLFLLIHNNLGGNRVLQGLRYGLSCCIVWIVYLLEPLPHVAGIDRITYPAADSLALIVMGLMLGWLFGTPAQRTEKEKPPFPILPVLAVTVGFFIGRMIQYRIFGVYSSFDEKTMETVLWCLLTGITISCVMAWLSLYIRSENRILQALILGGMLFGVDLILFNFFMPLVFDADISDLILRTFCDILAVTVACLAFSNQRNVKPVERGQGQWRSIL</sequence>
<organism evidence="2 3">
    <name type="scientific">Candidatus Dorea gallistercoris</name>
    <dbReference type="NCBI Taxonomy" id="2838542"/>
    <lineage>
        <taxon>Bacteria</taxon>
        <taxon>Bacillati</taxon>
        <taxon>Bacillota</taxon>
        <taxon>Clostridia</taxon>
        <taxon>Lachnospirales</taxon>
        <taxon>Lachnospiraceae</taxon>
        <taxon>Dorea</taxon>
    </lineage>
</organism>
<accession>A0A9D1RA77</accession>
<protein>
    <submittedName>
        <fullName evidence="2">Uncharacterized protein</fullName>
    </submittedName>
</protein>
<evidence type="ECO:0000313" key="3">
    <source>
        <dbReference type="Proteomes" id="UP000824263"/>
    </source>
</evidence>
<feature type="transmembrane region" description="Helical" evidence="1">
    <location>
        <begin position="242"/>
        <end position="261"/>
    </location>
</feature>
<comment type="caution">
    <text evidence="2">The sequence shown here is derived from an EMBL/GenBank/DDBJ whole genome shotgun (WGS) entry which is preliminary data.</text>
</comment>
<reference evidence="2" key="2">
    <citation type="submission" date="2021-04" db="EMBL/GenBank/DDBJ databases">
        <authorList>
            <person name="Gilroy R."/>
        </authorList>
    </citation>
    <scope>NUCLEOTIDE SEQUENCE</scope>
    <source>
        <strain evidence="2">ChiSxjej1B13-11762</strain>
    </source>
</reference>
<feature type="transmembrane region" description="Helical" evidence="1">
    <location>
        <begin position="49"/>
        <end position="70"/>
    </location>
</feature>
<feature type="transmembrane region" description="Helical" evidence="1">
    <location>
        <begin position="181"/>
        <end position="202"/>
    </location>
</feature>
<gene>
    <name evidence="2" type="ORF">H9873_09665</name>
</gene>
<keyword evidence="1" id="KW-0812">Transmembrane</keyword>
<feature type="transmembrane region" description="Helical" evidence="1">
    <location>
        <begin position="82"/>
        <end position="98"/>
    </location>
</feature>
<dbReference type="AlphaFoldDB" id="A0A9D1RA77"/>